<dbReference type="Pfam" id="PF00012">
    <property type="entry name" value="HSP70"/>
    <property type="match status" value="1"/>
</dbReference>
<dbReference type="Gene3D" id="3.90.640.10">
    <property type="entry name" value="Actin, Chain A, domain 4"/>
    <property type="match status" value="1"/>
</dbReference>
<dbReference type="SUPFAM" id="SSF53067">
    <property type="entry name" value="Actin-like ATPase domain"/>
    <property type="match status" value="2"/>
</dbReference>
<dbReference type="Proteomes" id="UP001210770">
    <property type="component" value="Chromosome"/>
</dbReference>
<protein>
    <submittedName>
        <fullName evidence="4">Hsp70 family protein</fullName>
    </submittedName>
</protein>
<sequence length="420" mass="45031">MATLGIDFGTSNTAAGIAIGGTPRLISLEAEAQTLPTAVFFDFEAREMRIGAAASDALLAGAEGRYMRGLKSLLGTRLMRERRVLLGERLDFIDIVARFLARVKTQAEAATGLHFDRALSGRPVRFHSADDARDAQALTDLREAYGRAGIDHVDFMNEPEAAAIANRAALRPGDLGLVIDIGGGTSDFTLFRQRGNDEIDILESHGIRLGGTDFDRSLSIGRVMPQLGMGSEIRHAFGGDTHIAPNAIFNDLATWAKIPFLYGPETRKAAAELHKFAEHPKRLARLVKVLDEELGHDLAFAVEAGKIRANGAGDAGDAEPVIDVSMLKPRATLPLPRDWMRKRLSKLAVQMGDAAEATAQKAGLAPEAVDRLIFVGGSSLMAVVEEEMRARFPRAELHRGAALTAIVEGLALRAGGDEGG</sequence>
<evidence type="ECO:0000256" key="2">
    <source>
        <dbReference type="ARBA" id="ARBA00022741"/>
    </source>
</evidence>
<reference evidence="4" key="1">
    <citation type="submission" date="2023-01" db="EMBL/GenBank/DDBJ databases">
        <title>Comparative genomic analysis of cold water coral derived Sulfitobacter faviae: insights into their metabolism and habitat adaptation.</title>
        <authorList>
            <person name="Guo Y."/>
            <person name="Lin S."/>
            <person name="Huang Z."/>
            <person name="Tang K."/>
            <person name="Wang X."/>
        </authorList>
    </citation>
    <scope>NUCLEOTIDE SEQUENCE</scope>
    <source>
        <strain evidence="4">SCSIO W_1865</strain>
    </source>
</reference>
<gene>
    <name evidence="4" type="ORF">PL336_00740</name>
</gene>
<name>A0AAX3LPA0_9RHOB</name>
<proteinExistence type="inferred from homology"/>
<evidence type="ECO:0000256" key="1">
    <source>
        <dbReference type="ARBA" id="ARBA00007381"/>
    </source>
</evidence>
<dbReference type="Gene3D" id="3.30.420.40">
    <property type="match status" value="3"/>
</dbReference>
<accession>A0AAX3LPA0</accession>
<dbReference type="InterPro" id="IPR013126">
    <property type="entry name" value="Hsp_70_fam"/>
</dbReference>
<dbReference type="EMBL" id="CP116423">
    <property type="protein sequence ID" value="WCE70410.1"/>
    <property type="molecule type" value="Genomic_DNA"/>
</dbReference>
<keyword evidence="2" id="KW-0547">Nucleotide-binding</keyword>
<evidence type="ECO:0000313" key="5">
    <source>
        <dbReference type="Proteomes" id="UP001210770"/>
    </source>
</evidence>
<dbReference type="GO" id="GO:0140662">
    <property type="term" value="F:ATP-dependent protein folding chaperone"/>
    <property type="evidence" value="ECO:0007669"/>
    <property type="project" value="InterPro"/>
</dbReference>
<dbReference type="InterPro" id="IPR018181">
    <property type="entry name" value="Heat_shock_70_CS"/>
</dbReference>
<dbReference type="RefSeq" id="WP_271688690.1">
    <property type="nucleotide sequence ID" value="NZ_CP116423.1"/>
</dbReference>
<dbReference type="InterPro" id="IPR043129">
    <property type="entry name" value="ATPase_NBD"/>
</dbReference>
<evidence type="ECO:0000313" key="4">
    <source>
        <dbReference type="EMBL" id="WCE70410.1"/>
    </source>
</evidence>
<evidence type="ECO:0000256" key="3">
    <source>
        <dbReference type="ARBA" id="ARBA00022840"/>
    </source>
</evidence>
<keyword evidence="3" id="KW-0067">ATP-binding</keyword>
<comment type="similarity">
    <text evidence="1">Belongs to the heat shock protein 70 family.</text>
</comment>
<dbReference type="PANTHER" id="PTHR42749">
    <property type="entry name" value="CELL SHAPE-DETERMINING PROTEIN MREB"/>
    <property type="match status" value="1"/>
</dbReference>
<organism evidence="4 5">
    <name type="scientific">Sulfitobacter faviae</name>
    <dbReference type="NCBI Taxonomy" id="1775881"/>
    <lineage>
        <taxon>Bacteria</taxon>
        <taxon>Pseudomonadati</taxon>
        <taxon>Pseudomonadota</taxon>
        <taxon>Alphaproteobacteria</taxon>
        <taxon>Rhodobacterales</taxon>
        <taxon>Roseobacteraceae</taxon>
        <taxon>Sulfitobacter</taxon>
    </lineage>
</organism>
<dbReference type="PROSITE" id="PS00329">
    <property type="entry name" value="HSP70_2"/>
    <property type="match status" value="1"/>
</dbReference>
<dbReference type="AlphaFoldDB" id="A0AAX3LPA0"/>
<dbReference type="PANTHER" id="PTHR42749:SF1">
    <property type="entry name" value="CELL SHAPE-DETERMINING PROTEIN MREB"/>
    <property type="match status" value="1"/>
</dbReference>
<dbReference type="GO" id="GO:0005524">
    <property type="term" value="F:ATP binding"/>
    <property type="evidence" value="ECO:0007669"/>
    <property type="project" value="UniProtKB-KW"/>
</dbReference>